<comment type="caution">
    <text evidence="1">The sequence shown here is derived from an EMBL/GenBank/DDBJ whole genome shotgun (WGS) entry which is preliminary data.</text>
</comment>
<proteinExistence type="predicted"/>
<dbReference type="Proteomes" id="UP000323258">
    <property type="component" value="Unassembled WGS sequence"/>
</dbReference>
<dbReference type="EMBL" id="VSZS01000056">
    <property type="protein sequence ID" value="TYR34298.1"/>
    <property type="molecule type" value="Genomic_DNA"/>
</dbReference>
<evidence type="ECO:0000313" key="1">
    <source>
        <dbReference type="EMBL" id="TYR34298.1"/>
    </source>
</evidence>
<dbReference type="OrthoDB" id="7949458at2"/>
<reference evidence="1 2" key="2">
    <citation type="submission" date="2019-09" db="EMBL/GenBank/DDBJ databases">
        <title>Mesorhizobium sp. MaA-C15 isolated from Microcystis aeruginosa.</title>
        <authorList>
            <person name="Jeong S.E."/>
            <person name="Jin H.M."/>
            <person name="Jeon C.O."/>
        </authorList>
    </citation>
    <scope>NUCLEOTIDE SEQUENCE [LARGE SCALE GENOMIC DNA]</scope>
    <source>
        <strain evidence="1 2">MaA-C15</strain>
    </source>
</reference>
<protein>
    <submittedName>
        <fullName evidence="1">Uncharacterized protein</fullName>
    </submittedName>
</protein>
<sequence length="103" mass="11800">MAYSYWVTIRIKNDATYDDRYEGFVEALKEAKRKGFWSEPTSFWLVESDLGIDSFMGAITAPLDPGTDLVVVRRIANDEARYFGAVRHPEVLESFIPSAQKFE</sequence>
<dbReference type="AlphaFoldDB" id="A0A5D4H0Z9"/>
<evidence type="ECO:0000313" key="2">
    <source>
        <dbReference type="Proteomes" id="UP000323258"/>
    </source>
</evidence>
<gene>
    <name evidence="1" type="ORF">FY036_05145</name>
</gene>
<keyword evidence="2" id="KW-1185">Reference proteome</keyword>
<dbReference type="RefSeq" id="WP_148913637.1">
    <property type="nucleotide sequence ID" value="NZ_VSZS01000056.1"/>
</dbReference>
<accession>A0A5D4H0Z9</accession>
<organism evidence="1 2">
    <name type="scientific">Neoaquamicrobium microcysteis</name>
    <dbReference type="NCBI Taxonomy" id="2682781"/>
    <lineage>
        <taxon>Bacteria</taxon>
        <taxon>Pseudomonadati</taxon>
        <taxon>Pseudomonadota</taxon>
        <taxon>Alphaproteobacteria</taxon>
        <taxon>Hyphomicrobiales</taxon>
        <taxon>Phyllobacteriaceae</taxon>
        <taxon>Neoaquamicrobium</taxon>
    </lineage>
</organism>
<reference evidence="1 2" key="1">
    <citation type="submission" date="2019-08" db="EMBL/GenBank/DDBJ databases">
        <authorList>
            <person name="Seo Y.L."/>
        </authorList>
    </citation>
    <scope>NUCLEOTIDE SEQUENCE [LARGE SCALE GENOMIC DNA]</scope>
    <source>
        <strain evidence="1 2">MaA-C15</strain>
    </source>
</reference>
<name>A0A5D4H0Z9_9HYPH</name>